<sequence length="128" mass="14057">MGSLEKKEYTYASLEGDQTLPADVYHASSSSGKPGDVKPNAIIFYGGRFMIGTEDIETRNSKGLMTLGWLTDLLLGELHHDFILANVTDPSGYLIEEGAVVQNRVVVTLESKRTNCKRPDDRIHSISG</sequence>
<gene>
    <name evidence="1" type="ORF">M431DRAFT_488643</name>
</gene>
<name>A0A2T3ZR98_TRIHA</name>
<evidence type="ECO:0000313" key="1">
    <source>
        <dbReference type="EMBL" id="PTB47326.1"/>
    </source>
</evidence>
<reference evidence="1 2" key="1">
    <citation type="submission" date="2016-07" db="EMBL/GenBank/DDBJ databases">
        <title>Multiple horizontal gene transfer events from other fungi enriched the ability of initially mycotrophic Trichoderma (Ascomycota) to feed on dead plant biomass.</title>
        <authorList>
            <consortium name="DOE Joint Genome Institute"/>
            <person name="Aerts A."/>
            <person name="Atanasova L."/>
            <person name="Chenthamara K."/>
            <person name="Zhang J."/>
            <person name="Grujic M."/>
            <person name="Henrissat B."/>
            <person name="Kuo A."/>
            <person name="Salamov A."/>
            <person name="Lipzen A."/>
            <person name="Labutti K."/>
            <person name="Barry K."/>
            <person name="Miao Y."/>
            <person name="Rahimi M.J."/>
            <person name="Shen Q."/>
            <person name="Grigoriev I.V."/>
            <person name="Kubicek C.P."/>
            <person name="Druzhinina I.S."/>
        </authorList>
    </citation>
    <scope>NUCLEOTIDE SEQUENCE [LARGE SCALE GENOMIC DNA]</scope>
    <source>
        <strain evidence="1 2">CBS 226.95</strain>
    </source>
</reference>
<dbReference type="AlphaFoldDB" id="A0A2T3ZR98"/>
<keyword evidence="2" id="KW-1185">Reference proteome</keyword>
<dbReference type="RefSeq" id="XP_024767003.1">
    <property type="nucleotide sequence ID" value="XM_024916582.1"/>
</dbReference>
<dbReference type="Proteomes" id="UP000241690">
    <property type="component" value="Unassembled WGS sequence"/>
</dbReference>
<accession>A0A2T3ZR98</accession>
<dbReference type="GeneID" id="36625151"/>
<organism evidence="1 2">
    <name type="scientific">Trichoderma harzianum CBS 226.95</name>
    <dbReference type="NCBI Taxonomy" id="983964"/>
    <lineage>
        <taxon>Eukaryota</taxon>
        <taxon>Fungi</taxon>
        <taxon>Dikarya</taxon>
        <taxon>Ascomycota</taxon>
        <taxon>Pezizomycotina</taxon>
        <taxon>Sordariomycetes</taxon>
        <taxon>Hypocreomycetidae</taxon>
        <taxon>Hypocreales</taxon>
        <taxon>Hypocreaceae</taxon>
        <taxon>Trichoderma</taxon>
    </lineage>
</organism>
<evidence type="ECO:0000313" key="2">
    <source>
        <dbReference type="Proteomes" id="UP000241690"/>
    </source>
</evidence>
<protein>
    <submittedName>
        <fullName evidence="1">Uncharacterized protein</fullName>
    </submittedName>
</protein>
<dbReference type="EMBL" id="KZ679758">
    <property type="protein sequence ID" value="PTB47326.1"/>
    <property type="molecule type" value="Genomic_DNA"/>
</dbReference>
<proteinExistence type="predicted"/>